<dbReference type="AlphaFoldDB" id="A0A6A6QST5"/>
<evidence type="ECO:0000313" key="3">
    <source>
        <dbReference type="Proteomes" id="UP000799750"/>
    </source>
</evidence>
<evidence type="ECO:0000313" key="2">
    <source>
        <dbReference type="EMBL" id="KAF2495030.1"/>
    </source>
</evidence>
<protein>
    <submittedName>
        <fullName evidence="2">Uncharacterized protein</fullName>
    </submittedName>
</protein>
<evidence type="ECO:0000256" key="1">
    <source>
        <dbReference type="SAM" id="MobiDB-lite"/>
    </source>
</evidence>
<keyword evidence="3" id="KW-1185">Reference proteome</keyword>
<name>A0A6A6QST5_9PEZI</name>
<reference evidence="2" key="1">
    <citation type="journal article" date="2020" name="Stud. Mycol.">
        <title>101 Dothideomycetes genomes: a test case for predicting lifestyles and emergence of pathogens.</title>
        <authorList>
            <person name="Haridas S."/>
            <person name="Albert R."/>
            <person name="Binder M."/>
            <person name="Bloem J."/>
            <person name="Labutti K."/>
            <person name="Salamov A."/>
            <person name="Andreopoulos B."/>
            <person name="Baker S."/>
            <person name="Barry K."/>
            <person name="Bills G."/>
            <person name="Bluhm B."/>
            <person name="Cannon C."/>
            <person name="Castanera R."/>
            <person name="Culley D."/>
            <person name="Daum C."/>
            <person name="Ezra D."/>
            <person name="Gonzalez J."/>
            <person name="Henrissat B."/>
            <person name="Kuo A."/>
            <person name="Liang C."/>
            <person name="Lipzen A."/>
            <person name="Lutzoni F."/>
            <person name="Magnuson J."/>
            <person name="Mondo S."/>
            <person name="Nolan M."/>
            <person name="Ohm R."/>
            <person name="Pangilinan J."/>
            <person name="Park H.-J."/>
            <person name="Ramirez L."/>
            <person name="Alfaro M."/>
            <person name="Sun H."/>
            <person name="Tritt A."/>
            <person name="Yoshinaga Y."/>
            <person name="Zwiers L.-H."/>
            <person name="Turgeon B."/>
            <person name="Goodwin S."/>
            <person name="Spatafora J."/>
            <person name="Crous P."/>
            <person name="Grigoriev I."/>
        </authorList>
    </citation>
    <scope>NUCLEOTIDE SEQUENCE</scope>
    <source>
        <strain evidence="2">CBS 269.34</strain>
    </source>
</reference>
<accession>A0A6A6QST5</accession>
<feature type="region of interest" description="Disordered" evidence="1">
    <location>
        <begin position="1"/>
        <end position="109"/>
    </location>
</feature>
<dbReference type="EMBL" id="MU004189">
    <property type="protein sequence ID" value="KAF2495030.1"/>
    <property type="molecule type" value="Genomic_DNA"/>
</dbReference>
<feature type="compositionally biased region" description="Acidic residues" evidence="1">
    <location>
        <begin position="1"/>
        <end position="20"/>
    </location>
</feature>
<proteinExistence type="predicted"/>
<dbReference type="OrthoDB" id="3872446at2759"/>
<sequence length="148" mass="16506">MAEPEELEDDLFADLYEGDDVPTQPTEASRAAPEYTAPKEEEFEPVEEPMQDMSHTNGMNGTLMKVEDNDERMQGGWDANQHYDGGPVENDDNYGPVGIKEDGGKTPDGTAVTAVYSWMSTLGEFRKRSSSTERIEIPYISVTESFKQ</sequence>
<feature type="compositionally biased region" description="Acidic residues" evidence="1">
    <location>
        <begin position="41"/>
        <end position="50"/>
    </location>
</feature>
<organism evidence="2 3">
    <name type="scientific">Lophium mytilinum</name>
    <dbReference type="NCBI Taxonomy" id="390894"/>
    <lineage>
        <taxon>Eukaryota</taxon>
        <taxon>Fungi</taxon>
        <taxon>Dikarya</taxon>
        <taxon>Ascomycota</taxon>
        <taxon>Pezizomycotina</taxon>
        <taxon>Dothideomycetes</taxon>
        <taxon>Pleosporomycetidae</taxon>
        <taxon>Mytilinidiales</taxon>
        <taxon>Mytilinidiaceae</taxon>
        <taxon>Lophium</taxon>
    </lineage>
</organism>
<dbReference type="Proteomes" id="UP000799750">
    <property type="component" value="Unassembled WGS sequence"/>
</dbReference>
<gene>
    <name evidence="2" type="ORF">BU16DRAFT_378457</name>
</gene>